<proteinExistence type="predicted"/>
<comment type="caution">
    <text evidence="1">The sequence shown here is derived from an EMBL/GenBank/DDBJ whole genome shotgun (WGS) entry which is preliminary data.</text>
</comment>
<dbReference type="EMBL" id="JAWLKB010000030">
    <property type="protein sequence ID" value="MDV6271060.1"/>
    <property type="molecule type" value="Genomic_DNA"/>
</dbReference>
<sequence length="142" mass="14579">MAKQQQWKHPNGHGHALADELAEAHDRLRRAGIAAAGSPVVASDLYWALGTLGQCVTAVNELIERLGTNARRQLRTGTSAVETGPYAGAPDTALLSAVLALAKASSDCQPVHAAVADAQIAVSDLVASSADRTVTSSGSVLD</sequence>
<evidence type="ECO:0008006" key="3">
    <source>
        <dbReference type="Google" id="ProtNLM"/>
    </source>
</evidence>
<evidence type="ECO:0000313" key="1">
    <source>
        <dbReference type="EMBL" id="MDV6271060.1"/>
    </source>
</evidence>
<organism evidence="1 2">
    <name type="scientific">Rhodococcus globerulus</name>
    <dbReference type="NCBI Taxonomy" id="33008"/>
    <lineage>
        <taxon>Bacteria</taxon>
        <taxon>Bacillati</taxon>
        <taxon>Actinomycetota</taxon>
        <taxon>Actinomycetes</taxon>
        <taxon>Mycobacteriales</taxon>
        <taxon>Nocardiaceae</taxon>
        <taxon>Rhodococcus</taxon>
    </lineage>
</organism>
<keyword evidence="2" id="KW-1185">Reference proteome</keyword>
<reference evidence="1 2" key="1">
    <citation type="submission" date="2023-10" db="EMBL/GenBank/DDBJ databases">
        <title>Development of a sustainable strategy for remediation of hydrocarbon-contaminated territories based on the waste exchange concept.</title>
        <authorList>
            <person name="Krivoruchko A."/>
        </authorList>
    </citation>
    <scope>NUCLEOTIDE SEQUENCE [LARGE SCALE GENOMIC DNA]</scope>
    <source>
        <strain evidence="1 2">IEGM 1203</strain>
    </source>
</reference>
<dbReference type="Proteomes" id="UP001185927">
    <property type="component" value="Unassembled WGS sequence"/>
</dbReference>
<evidence type="ECO:0000313" key="2">
    <source>
        <dbReference type="Proteomes" id="UP001185927"/>
    </source>
</evidence>
<accession>A0ABU4C3H6</accession>
<protein>
    <recommendedName>
        <fullName evidence="3">ESX-1 secretion-associated protein</fullName>
    </recommendedName>
</protein>
<name>A0ABU4C3H6_RHOGO</name>
<gene>
    <name evidence="1" type="ORF">R3Q16_31005</name>
</gene>
<dbReference type="RefSeq" id="WP_317545523.1">
    <property type="nucleotide sequence ID" value="NZ_JAWLKB010000030.1"/>
</dbReference>